<dbReference type="PANTHER" id="PTHR33376:SF2">
    <property type="entry name" value="DICARBOXYLATE-BINDING PERIPLASMIC PROTEIN"/>
    <property type="match status" value="1"/>
</dbReference>
<dbReference type="Gene3D" id="3.40.190.170">
    <property type="entry name" value="Bacterial extracellular solute-binding protein, family 7"/>
    <property type="match status" value="1"/>
</dbReference>
<dbReference type="Proteomes" id="UP000410984">
    <property type="component" value="Unassembled WGS sequence"/>
</dbReference>
<dbReference type="InterPro" id="IPR038404">
    <property type="entry name" value="TRAP_DctP_sf"/>
</dbReference>
<feature type="chain" id="PRO_5021405315" evidence="2">
    <location>
        <begin position="26"/>
        <end position="327"/>
    </location>
</feature>
<keyword evidence="1 2" id="KW-0732">Signal</keyword>
<gene>
    <name evidence="3" type="ORF">MET9862_03099</name>
</gene>
<dbReference type="PANTHER" id="PTHR33376">
    <property type="match status" value="1"/>
</dbReference>
<accession>A0A509EGC9</accession>
<evidence type="ECO:0000313" key="3">
    <source>
        <dbReference type="EMBL" id="VUD72499.1"/>
    </source>
</evidence>
<sequence length="327" mass="35361">MPGRLRIAAALLGLCSIFGAPRAEAQERVLRLGYLFSQSSQLGAGAERFASEVAKRTGGSYRVELYPNGTVGGEVETAEELRQGHLDIAFITSAPFSGIIPDFGVFDIPFLFRDARHAHAVFDGPIGQDYLRKFQQKGLVALAWGENGMRHITNAKRAVTTPEDLKGLSMRVPQSDIMLAGFRAFGVKAEPLAFPALYGALQSGRFDGQENPIAVITASHFEKVQTHLTLSGHVYSWAAMIMSKSAWDALGPAEQKAFVEAAKAAGQVSREVAGRAEIEGVESLRKAGMNVVATVDRAAFERSLQTTTAEFSKTFGAETIRQIKSVR</sequence>
<dbReference type="GO" id="GO:0030288">
    <property type="term" value="C:outer membrane-bounded periplasmic space"/>
    <property type="evidence" value="ECO:0007669"/>
    <property type="project" value="InterPro"/>
</dbReference>
<dbReference type="PIRSF" id="PIRSF006470">
    <property type="entry name" value="DctB"/>
    <property type="match status" value="1"/>
</dbReference>
<evidence type="ECO:0000313" key="4">
    <source>
        <dbReference type="Proteomes" id="UP000410984"/>
    </source>
</evidence>
<dbReference type="GO" id="GO:0055085">
    <property type="term" value="P:transmembrane transport"/>
    <property type="evidence" value="ECO:0007669"/>
    <property type="project" value="InterPro"/>
</dbReference>
<evidence type="ECO:0000256" key="1">
    <source>
        <dbReference type="ARBA" id="ARBA00022729"/>
    </source>
</evidence>
<evidence type="ECO:0000256" key="2">
    <source>
        <dbReference type="SAM" id="SignalP"/>
    </source>
</evidence>
<dbReference type="Pfam" id="PF03480">
    <property type="entry name" value="DctP"/>
    <property type="match status" value="1"/>
</dbReference>
<proteinExistence type="predicted"/>
<feature type="signal peptide" evidence="2">
    <location>
        <begin position="1"/>
        <end position="25"/>
    </location>
</feature>
<keyword evidence="4" id="KW-1185">Reference proteome</keyword>
<protein>
    <submittedName>
        <fullName evidence="3">Solute-binding protein</fullName>
    </submittedName>
</protein>
<dbReference type="AlphaFoldDB" id="A0A509EGC9"/>
<dbReference type="InterPro" id="IPR018389">
    <property type="entry name" value="DctP_fam"/>
</dbReference>
<dbReference type="InterPro" id="IPR004682">
    <property type="entry name" value="TRAP_DctP"/>
</dbReference>
<dbReference type="GO" id="GO:0030246">
    <property type="term" value="F:carbohydrate binding"/>
    <property type="evidence" value="ECO:0007669"/>
    <property type="project" value="TreeGrafter"/>
</dbReference>
<dbReference type="NCBIfam" id="TIGR00787">
    <property type="entry name" value="dctP"/>
    <property type="match status" value="1"/>
</dbReference>
<dbReference type="EMBL" id="CABFPH010000043">
    <property type="protein sequence ID" value="VUD72499.1"/>
    <property type="molecule type" value="Genomic_DNA"/>
</dbReference>
<name>A0A509EGC9_9HYPH</name>
<dbReference type="NCBIfam" id="NF037995">
    <property type="entry name" value="TRAP_S1"/>
    <property type="match status" value="1"/>
</dbReference>
<organism evidence="3 4">
    <name type="scientific">Methylobacterium symbioticum</name>
    <dbReference type="NCBI Taxonomy" id="2584084"/>
    <lineage>
        <taxon>Bacteria</taxon>
        <taxon>Pseudomonadati</taxon>
        <taxon>Pseudomonadota</taxon>
        <taxon>Alphaproteobacteria</taxon>
        <taxon>Hyphomicrobiales</taxon>
        <taxon>Methylobacteriaceae</taxon>
        <taxon>Methylobacterium</taxon>
    </lineage>
</organism>
<reference evidence="3 4" key="1">
    <citation type="submission" date="2019-06" db="EMBL/GenBank/DDBJ databases">
        <authorList>
            <person name="Rodrigo-Torres L."/>
            <person name="Arahal R. D."/>
            <person name="Lucena T."/>
        </authorList>
    </citation>
    <scope>NUCLEOTIDE SEQUENCE [LARGE SCALE GENOMIC DNA]</scope>
    <source>
        <strain evidence="3 4">SB0023/3</strain>
    </source>
</reference>